<dbReference type="OrthoDB" id="9815896at2"/>
<dbReference type="GO" id="GO:0005737">
    <property type="term" value="C:cytoplasm"/>
    <property type="evidence" value="ECO:0007669"/>
    <property type="project" value="UniProtKB-SubCell"/>
</dbReference>
<evidence type="ECO:0000256" key="6">
    <source>
        <dbReference type="ARBA" id="ARBA00022723"/>
    </source>
</evidence>
<keyword evidence="11" id="KW-0808">Transferase</keyword>
<dbReference type="InterPro" id="IPR003442">
    <property type="entry name" value="T6A_TsaE"/>
</dbReference>
<dbReference type="GO" id="GO:0046872">
    <property type="term" value="F:metal ion binding"/>
    <property type="evidence" value="ECO:0007669"/>
    <property type="project" value="UniProtKB-KW"/>
</dbReference>
<keyword evidence="5" id="KW-0819">tRNA processing</keyword>
<evidence type="ECO:0000256" key="1">
    <source>
        <dbReference type="ARBA" id="ARBA00004496"/>
    </source>
</evidence>
<evidence type="ECO:0000256" key="8">
    <source>
        <dbReference type="ARBA" id="ARBA00022840"/>
    </source>
</evidence>
<evidence type="ECO:0000313" key="12">
    <source>
        <dbReference type="Proteomes" id="UP000268372"/>
    </source>
</evidence>
<protein>
    <recommendedName>
        <fullName evidence="3">tRNA threonylcarbamoyladenosine biosynthesis protein TsaE</fullName>
    </recommendedName>
    <alternativeName>
        <fullName evidence="10">t(6)A37 threonylcarbamoyladenosine biosynthesis protein TsaE</fullName>
    </alternativeName>
</protein>
<evidence type="ECO:0000256" key="5">
    <source>
        <dbReference type="ARBA" id="ARBA00022694"/>
    </source>
</evidence>
<organism evidence="11 12">
    <name type="scientific">Paenimyroides viscosum</name>
    <dbReference type="NCBI Taxonomy" id="2488729"/>
    <lineage>
        <taxon>Bacteria</taxon>
        <taxon>Pseudomonadati</taxon>
        <taxon>Bacteroidota</taxon>
        <taxon>Flavobacteriia</taxon>
        <taxon>Flavobacteriales</taxon>
        <taxon>Flavobacteriaceae</taxon>
        <taxon>Paenimyroides</taxon>
    </lineage>
</organism>
<evidence type="ECO:0000256" key="10">
    <source>
        <dbReference type="ARBA" id="ARBA00032441"/>
    </source>
</evidence>
<gene>
    <name evidence="11" type="primary">tsaE</name>
    <name evidence="11" type="ORF">EG242_00020</name>
</gene>
<dbReference type="Pfam" id="PF02367">
    <property type="entry name" value="TsaE"/>
    <property type="match status" value="1"/>
</dbReference>
<evidence type="ECO:0000256" key="3">
    <source>
        <dbReference type="ARBA" id="ARBA00019010"/>
    </source>
</evidence>
<keyword evidence="4" id="KW-0963">Cytoplasm</keyword>
<dbReference type="GO" id="GO:0005524">
    <property type="term" value="F:ATP binding"/>
    <property type="evidence" value="ECO:0007669"/>
    <property type="project" value="UniProtKB-KW"/>
</dbReference>
<dbReference type="PANTHER" id="PTHR33540:SF2">
    <property type="entry name" value="TRNA THREONYLCARBAMOYLADENOSINE BIOSYNTHESIS PROTEIN TSAE"/>
    <property type="match status" value="1"/>
</dbReference>
<reference evidence="11 12" key="1">
    <citation type="submission" date="2018-11" db="EMBL/GenBank/DDBJ databases">
        <title>Flavobacterium sp. nov., YIM 102796 draft genome.</title>
        <authorList>
            <person name="Li G."/>
            <person name="Jiang Y."/>
        </authorList>
    </citation>
    <scope>NUCLEOTIDE SEQUENCE [LARGE SCALE GENOMIC DNA]</scope>
    <source>
        <strain evidence="11 12">YIM 102796</strain>
    </source>
</reference>
<keyword evidence="8" id="KW-0067">ATP-binding</keyword>
<evidence type="ECO:0000256" key="4">
    <source>
        <dbReference type="ARBA" id="ARBA00022490"/>
    </source>
</evidence>
<keyword evidence="6" id="KW-0479">Metal-binding</keyword>
<sequence length="134" mass="15395">MTVTYSIGELNNIAQQLIKNSTYKTWLFYAPMGAGKTTLIKALAKELGVSEMASSPTFSIVNEYLGTKDKVYHFDLYRLKNEAEAYDMGLDEYFDENAWCFVEWPEMATSILPEKVHKLTITIIDENTRELNFD</sequence>
<dbReference type="InterPro" id="IPR027417">
    <property type="entry name" value="P-loop_NTPase"/>
</dbReference>
<comment type="caution">
    <text evidence="11">The sequence shown here is derived from an EMBL/GenBank/DDBJ whole genome shotgun (WGS) entry which is preliminary data.</text>
</comment>
<evidence type="ECO:0000256" key="2">
    <source>
        <dbReference type="ARBA" id="ARBA00007599"/>
    </source>
</evidence>
<name>A0A3P1B7E0_9FLAO</name>
<proteinExistence type="inferred from homology"/>
<evidence type="ECO:0000256" key="9">
    <source>
        <dbReference type="ARBA" id="ARBA00022842"/>
    </source>
</evidence>
<comment type="subcellular location">
    <subcellularLocation>
        <location evidence="1">Cytoplasm</location>
    </subcellularLocation>
</comment>
<dbReference type="RefSeq" id="WP_124897883.1">
    <property type="nucleotide sequence ID" value="NZ_RQTJ01000001.1"/>
</dbReference>
<dbReference type="GO" id="GO:0016740">
    <property type="term" value="F:transferase activity"/>
    <property type="evidence" value="ECO:0007669"/>
    <property type="project" value="UniProtKB-KW"/>
</dbReference>
<accession>A0A3P1B7E0</accession>
<keyword evidence="9" id="KW-0460">Magnesium</keyword>
<comment type="similarity">
    <text evidence="2">Belongs to the TsaE family.</text>
</comment>
<evidence type="ECO:0000256" key="7">
    <source>
        <dbReference type="ARBA" id="ARBA00022741"/>
    </source>
</evidence>
<dbReference type="NCBIfam" id="TIGR00150">
    <property type="entry name" value="T6A_YjeE"/>
    <property type="match status" value="1"/>
</dbReference>
<dbReference type="AlphaFoldDB" id="A0A3P1B7E0"/>
<evidence type="ECO:0000313" key="11">
    <source>
        <dbReference type="EMBL" id="RRA96948.1"/>
    </source>
</evidence>
<dbReference type="PANTHER" id="PTHR33540">
    <property type="entry name" value="TRNA THREONYLCARBAMOYLADENOSINE BIOSYNTHESIS PROTEIN TSAE"/>
    <property type="match status" value="1"/>
</dbReference>
<dbReference type="EMBL" id="RQTJ01000001">
    <property type="protein sequence ID" value="RRA96948.1"/>
    <property type="molecule type" value="Genomic_DNA"/>
</dbReference>
<keyword evidence="12" id="KW-1185">Reference proteome</keyword>
<dbReference type="Proteomes" id="UP000268372">
    <property type="component" value="Unassembled WGS sequence"/>
</dbReference>
<dbReference type="GO" id="GO:0002949">
    <property type="term" value="P:tRNA threonylcarbamoyladenosine modification"/>
    <property type="evidence" value="ECO:0007669"/>
    <property type="project" value="InterPro"/>
</dbReference>
<dbReference type="SUPFAM" id="SSF52540">
    <property type="entry name" value="P-loop containing nucleoside triphosphate hydrolases"/>
    <property type="match status" value="1"/>
</dbReference>
<dbReference type="Gene3D" id="3.40.50.300">
    <property type="entry name" value="P-loop containing nucleotide triphosphate hydrolases"/>
    <property type="match status" value="1"/>
</dbReference>
<keyword evidence="7" id="KW-0547">Nucleotide-binding</keyword>